<dbReference type="InterPro" id="IPR029052">
    <property type="entry name" value="Metallo-depent_PP-like"/>
</dbReference>
<accession>A0A2D1UA72</accession>
<dbReference type="PROSITE" id="PS51257">
    <property type="entry name" value="PROKAR_LIPOPROTEIN"/>
    <property type="match status" value="1"/>
</dbReference>
<feature type="domain" description="Capsule synthesis protein CapA" evidence="3">
    <location>
        <begin position="49"/>
        <end position="292"/>
    </location>
</feature>
<dbReference type="Gene3D" id="3.60.21.10">
    <property type="match status" value="1"/>
</dbReference>
<dbReference type="PANTHER" id="PTHR33393">
    <property type="entry name" value="POLYGLUTAMINE SYNTHESIS ACCESSORY PROTEIN RV0574C-RELATED"/>
    <property type="match status" value="1"/>
</dbReference>
<dbReference type="RefSeq" id="WP_099440415.1">
    <property type="nucleotide sequence ID" value="NZ_CP024091.1"/>
</dbReference>
<dbReference type="PANTHER" id="PTHR33393:SF11">
    <property type="entry name" value="POLYGLUTAMINE SYNTHESIS ACCESSORY PROTEIN RV0574C-RELATED"/>
    <property type="match status" value="1"/>
</dbReference>
<name>A0A2D1UA72_9SPHI</name>
<dbReference type="SMART" id="SM00854">
    <property type="entry name" value="PGA_cap"/>
    <property type="match status" value="1"/>
</dbReference>
<dbReference type="AlphaFoldDB" id="A0A2D1UA72"/>
<gene>
    <name evidence="4" type="ORF">CPT03_19640</name>
</gene>
<comment type="similarity">
    <text evidence="1">Belongs to the CapA family.</text>
</comment>
<feature type="signal peptide" evidence="2">
    <location>
        <begin position="1"/>
        <end position="19"/>
    </location>
</feature>
<dbReference type="OrthoDB" id="9810906at2"/>
<keyword evidence="5" id="KW-1185">Reference proteome</keyword>
<dbReference type="CDD" id="cd07381">
    <property type="entry name" value="MPP_CapA"/>
    <property type="match status" value="1"/>
</dbReference>
<protein>
    <submittedName>
        <fullName evidence="4">Capsule biosynthesis protein CapA</fullName>
    </submittedName>
</protein>
<dbReference type="InterPro" id="IPR052169">
    <property type="entry name" value="CW_Biosynth-Accessory"/>
</dbReference>
<evidence type="ECO:0000313" key="4">
    <source>
        <dbReference type="EMBL" id="ATP58517.1"/>
    </source>
</evidence>
<dbReference type="KEGG" id="pgs:CPT03_19640"/>
<keyword evidence="2" id="KW-0732">Signal</keyword>
<evidence type="ECO:0000259" key="3">
    <source>
        <dbReference type="SMART" id="SM00854"/>
    </source>
</evidence>
<dbReference type="InterPro" id="IPR019079">
    <property type="entry name" value="Capsule_synth_CapA"/>
</dbReference>
<evidence type="ECO:0000313" key="5">
    <source>
        <dbReference type="Proteomes" id="UP000223749"/>
    </source>
</evidence>
<evidence type="ECO:0000256" key="2">
    <source>
        <dbReference type="SAM" id="SignalP"/>
    </source>
</evidence>
<evidence type="ECO:0000256" key="1">
    <source>
        <dbReference type="ARBA" id="ARBA00005662"/>
    </source>
</evidence>
<proteinExistence type="inferred from homology"/>
<sequence>MRVLSISLFNILISLTLLSCTTTASTTETSLIQDVKQNDTLTLNKDTISVIGVGDIMLGSAYPDKSNLPKDDAINSFKNVADFLKGDIVFGNLEGCFLNSGKSTKCKDTIGNSCFAFRMPERYAGIIKKVGFNLLSIANNHVGDFGFKGRERTVAILDSLNINYAGLQSHPSVIFEKDSIKYAFCAFAPNENTVSINKLDSAKSLIAKLKSQVNIVIVSFHGGGEGAKFEHVPKTDEIFYEENRGNVYAFAHGVIDAGADVVLGHGPHVTRAVEVYKNKFIAYSLGNFCTYGMFSLKGPNGFAPLLQLKIKSNGDFILADIISVKQDKVKRLTLDTNYTAFKKIQWLTNTDFPGHSLRFSGNGRIELKTE</sequence>
<dbReference type="Pfam" id="PF09587">
    <property type="entry name" value="PGA_cap"/>
    <property type="match status" value="1"/>
</dbReference>
<feature type="chain" id="PRO_5013756621" evidence="2">
    <location>
        <begin position="20"/>
        <end position="370"/>
    </location>
</feature>
<reference evidence="4 5" key="1">
    <citation type="submission" date="2017-10" db="EMBL/GenBank/DDBJ databases">
        <title>Whole genome of Pedobacter ginsengisoli T01R-27 isolated from tomato rhizosphere.</title>
        <authorList>
            <person name="Weon H.-Y."/>
            <person name="Lee S.A."/>
            <person name="Sang M.K."/>
            <person name="Song J."/>
        </authorList>
    </citation>
    <scope>NUCLEOTIDE SEQUENCE [LARGE SCALE GENOMIC DNA]</scope>
    <source>
        <strain evidence="4 5">T01R-27</strain>
    </source>
</reference>
<organism evidence="4 5">
    <name type="scientific">Pedobacter ginsengisoli</name>
    <dbReference type="NCBI Taxonomy" id="363852"/>
    <lineage>
        <taxon>Bacteria</taxon>
        <taxon>Pseudomonadati</taxon>
        <taxon>Bacteroidota</taxon>
        <taxon>Sphingobacteriia</taxon>
        <taxon>Sphingobacteriales</taxon>
        <taxon>Sphingobacteriaceae</taxon>
        <taxon>Pedobacter</taxon>
    </lineage>
</organism>
<dbReference type="Proteomes" id="UP000223749">
    <property type="component" value="Chromosome"/>
</dbReference>
<dbReference type="SUPFAM" id="SSF56300">
    <property type="entry name" value="Metallo-dependent phosphatases"/>
    <property type="match status" value="1"/>
</dbReference>
<dbReference type="EMBL" id="CP024091">
    <property type="protein sequence ID" value="ATP58517.1"/>
    <property type="molecule type" value="Genomic_DNA"/>
</dbReference>